<evidence type="ECO:0000313" key="2">
    <source>
        <dbReference type="EMBL" id="GHI74419.1"/>
    </source>
</evidence>
<dbReference type="SUPFAM" id="SSF53383">
    <property type="entry name" value="PLP-dependent transferases"/>
    <property type="match status" value="1"/>
</dbReference>
<feature type="compositionally biased region" description="Basic residues" evidence="1">
    <location>
        <begin position="56"/>
        <end position="66"/>
    </location>
</feature>
<dbReference type="Proteomes" id="UP000613974">
    <property type="component" value="Unassembled WGS sequence"/>
</dbReference>
<evidence type="ECO:0000313" key="3">
    <source>
        <dbReference type="Proteomes" id="UP000613974"/>
    </source>
</evidence>
<comment type="caution">
    <text evidence="2">The sequence shown here is derived from an EMBL/GenBank/DDBJ whole genome shotgun (WGS) entry which is preliminary data.</text>
</comment>
<protein>
    <submittedName>
        <fullName evidence="2">Uncharacterized protein</fullName>
    </submittedName>
</protein>
<dbReference type="InterPro" id="IPR015421">
    <property type="entry name" value="PyrdxlP-dep_Trfase_major"/>
</dbReference>
<organism evidence="2 3">
    <name type="scientific">Streptomyces nojiriensis</name>
    <dbReference type="NCBI Taxonomy" id="66374"/>
    <lineage>
        <taxon>Bacteria</taxon>
        <taxon>Bacillati</taxon>
        <taxon>Actinomycetota</taxon>
        <taxon>Actinomycetes</taxon>
        <taxon>Kitasatosporales</taxon>
        <taxon>Streptomycetaceae</taxon>
        <taxon>Streptomyces</taxon>
    </lineage>
</organism>
<dbReference type="EMBL" id="BNEC01000006">
    <property type="protein sequence ID" value="GHI74419.1"/>
    <property type="molecule type" value="Genomic_DNA"/>
</dbReference>
<accession>A0ABQ3T1Y7</accession>
<evidence type="ECO:0000256" key="1">
    <source>
        <dbReference type="SAM" id="MobiDB-lite"/>
    </source>
</evidence>
<dbReference type="Gene3D" id="3.40.640.10">
    <property type="entry name" value="Type I PLP-dependent aspartate aminotransferase-like (Major domain)"/>
    <property type="match status" value="1"/>
</dbReference>
<gene>
    <name evidence="2" type="ORF">Snoj_83370</name>
</gene>
<proteinExistence type="predicted"/>
<feature type="region of interest" description="Disordered" evidence="1">
    <location>
        <begin position="46"/>
        <end position="66"/>
    </location>
</feature>
<dbReference type="InterPro" id="IPR015424">
    <property type="entry name" value="PyrdxlP-dep_Trfase"/>
</dbReference>
<reference evidence="3" key="1">
    <citation type="submission" date="2023-07" db="EMBL/GenBank/DDBJ databases">
        <title>Whole genome shotgun sequence of Streptomyces nojiriensis NBRC 13794.</title>
        <authorList>
            <person name="Komaki H."/>
            <person name="Tamura T."/>
        </authorList>
    </citation>
    <scope>NUCLEOTIDE SEQUENCE [LARGE SCALE GENOMIC DNA]</scope>
    <source>
        <strain evidence="3">NBRC 13794</strain>
    </source>
</reference>
<name>A0ABQ3T1Y7_9ACTN</name>
<sequence length="66" mass="7494">MRQGLRDLFSLPEGYEVILGNGGSTAFWDIATAGLIERKSQHLTFGEFSRSSPRPRSSRRGWTRRP</sequence>
<keyword evidence="3" id="KW-1185">Reference proteome</keyword>